<dbReference type="PIRSF" id="PIRSF006060">
    <property type="entry name" value="AA_transporter"/>
    <property type="match status" value="1"/>
</dbReference>
<dbReference type="OrthoDB" id="10062876at2759"/>
<feature type="transmembrane region" description="Helical" evidence="5">
    <location>
        <begin position="162"/>
        <end position="183"/>
    </location>
</feature>
<keyword evidence="2 5" id="KW-0812">Transmembrane</keyword>
<feature type="transmembrane region" description="Helical" evidence="5">
    <location>
        <begin position="55"/>
        <end position="74"/>
    </location>
</feature>
<proteinExistence type="predicted"/>
<name>A0A0N1NYT8_9EURO</name>
<protein>
    <submittedName>
        <fullName evidence="7">General amino acid permease AGP2</fullName>
    </submittedName>
</protein>
<dbReference type="Proteomes" id="UP000038010">
    <property type="component" value="Unassembled WGS sequence"/>
</dbReference>
<dbReference type="Pfam" id="PF00324">
    <property type="entry name" value="AA_permease"/>
    <property type="match status" value="1"/>
</dbReference>
<dbReference type="GO" id="GO:0015171">
    <property type="term" value="F:amino acid transmembrane transporter activity"/>
    <property type="evidence" value="ECO:0007669"/>
    <property type="project" value="TreeGrafter"/>
</dbReference>
<dbReference type="PANTHER" id="PTHR43341:SF6">
    <property type="entry name" value="AMINO ACID TRANSPORTER (EUROFUNG)"/>
    <property type="match status" value="1"/>
</dbReference>
<keyword evidence="4 5" id="KW-0472">Membrane</keyword>
<evidence type="ECO:0000256" key="4">
    <source>
        <dbReference type="ARBA" id="ARBA00023136"/>
    </source>
</evidence>
<sequence length="559" mass="61198">MAVTDMDDKTGATLTTTSSQQDGTIDNVAAGKAGVFTASADFDVQRRLNNRQLQLNAIGGTIGGALFIAMGSALTKGGPGSLLLGFFIHIWFQAIVTSCSAEMDSFMPVSGAFIQHASRWVDPALGFMVGWNYYIYISLGVPFEMVSTSIILGYWADDVPTAAVICAMIVFYTLLNIFAVNYYGESEFWLSLGKVLLIAICFSFTFITMVGGNPQNDAYGFRYWKNPLGRFEGFLACYFQACYLITGPDYVSMVAGEAINPRVTVKSAYKTMYIRFLVFFVGSAFFLGVVCAANDPSLLAVLSGTKPGAGTGAASPYVIAAQNMGISVLPSVINALLLTSIISAGNNYLYGGTRALYGLAKQGQAPKFFTRCTKNGVPLYSLMATLLFSAFAFLQLGRSSQVVYYWFVSLGTAGGLINYLTMAVTYIYFHRGLQAQGIDRSTLPYKGWGQPYLTWIIIVWYPIVLLTFGYISFVGPWDNLTFFSYYTLLILSPITYGVWKLVKRTKVVKPAEMDLLWARPSVDAHEATLSGTPIGFWREMGQLMGIGRSRGVRVNNHMI</sequence>
<dbReference type="GO" id="GO:0016020">
    <property type="term" value="C:membrane"/>
    <property type="evidence" value="ECO:0007669"/>
    <property type="project" value="UniProtKB-SubCell"/>
</dbReference>
<comment type="subcellular location">
    <subcellularLocation>
        <location evidence="1">Membrane</location>
        <topology evidence="1">Multi-pass membrane protein</topology>
    </subcellularLocation>
</comment>
<feature type="transmembrane region" description="Helical" evidence="5">
    <location>
        <begin position="195"/>
        <end position="213"/>
    </location>
</feature>
<evidence type="ECO:0000313" key="7">
    <source>
        <dbReference type="EMBL" id="KPI39154.1"/>
    </source>
</evidence>
<dbReference type="GeneID" id="28736683"/>
<feature type="transmembrane region" description="Helical" evidence="5">
    <location>
        <begin position="80"/>
        <end position="101"/>
    </location>
</feature>
<feature type="domain" description="Amino acid permease/ SLC12A" evidence="6">
    <location>
        <begin position="53"/>
        <end position="507"/>
    </location>
</feature>
<evidence type="ECO:0000256" key="3">
    <source>
        <dbReference type="ARBA" id="ARBA00022989"/>
    </source>
</evidence>
<evidence type="ECO:0000256" key="1">
    <source>
        <dbReference type="ARBA" id="ARBA00004141"/>
    </source>
</evidence>
<dbReference type="STRING" id="1664694.A0A0N1NYT8"/>
<dbReference type="Gene3D" id="1.20.1740.10">
    <property type="entry name" value="Amino acid/polyamine transporter I"/>
    <property type="match status" value="1"/>
</dbReference>
<feature type="transmembrane region" description="Helical" evidence="5">
    <location>
        <begin position="233"/>
        <end position="251"/>
    </location>
</feature>
<evidence type="ECO:0000313" key="8">
    <source>
        <dbReference type="Proteomes" id="UP000038010"/>
    </source>
</evidence>
<dbReference type="InterPro" id="IPR050524">
    <property type="entry name" value="APC_YAT"/>
</dbReference>
<keyword evidence="8" id="KW-1185">Reference proteome</keyword>
<feature type="transmembrane region" description="Helical" evidence="5">
    <location>
        <begin position="272"/>
        <end position="293"/>
    </location>
</feature>
<dbReference type="EMBL" id="LFJN01000016">
    <property type="protein sequence ID" value="KPI39154.1"/>
    <property type="molecule type" value="Genomic_DNA"/>
</dbReference>
<accession>A0A0N1NYT8</accession>
<evidence type="ECO:0000259" key="6">
    <source>
        <dbReference type="Pfam" id="PF00324"/>
    </source>
</evidence>
<dbReference type="RefSeq" id="XP_017999117.1">
    <property type="nucleotide sequence ID" value="XM_018144803.1"/>
</dbReference>
<feature type="transmembrane region" description="Helical" evidence="5">
    <location>
        <begin position="483"/>
        <end position="502"/>
    </location>
</feature>
<dbReference type="VEuPathDB" id="FungiDB:AB675_4649"/>
<feature type="transmembrane region" description="Helical" evidence="5">
    <location>
        <begin position="133"/>
        <end position="156"/>
    </location>
</feature>
<dbReference type="AlphaFoldDB" id="A0A0N1NYT8"/>
<feature type="transmembrane region" description="Helical" evidence="5">
    <location>
        <begin position="377"/>
        <end position="397"/>
    </location>
</feature>
<comment type="caution">
    <text evidence="7">The sequence shown here is derived from an EMBL/GenBank/DDBJ whole genome shotgun (WGS) entry which is preliminary data.</text>
</comment>
<reference evidence="7 8" key="1">
    <citation type="submission" date="2015-06" db="EMBL/GenBank/DDBJ databases">
        <title>Draft genome of the ant-associated black yeast Phialophora attae CBS 131958.</title>
        <authorList>
            <person name="Moreno L.F."/>
            <person name="Stielow B.J."/>
            <person name="de Hoog S."/>
            <person name="Vicente V.A."/>
            <person name="Weiss V.A."/>
            <person name="de Vries M."/>
            <person name="Cruz L.M."/>
            <person name="Souza E.M."/>
        </authorList>
    </citation>
    <scope>NUCLEOTIDE SEQUENCE [LARGE SCALE GENOMIC DNA]</scope>
    <source>
        <strain evidence="7 8">CBS 131958</strain>
    </source>
</reference>
<organism evidence="7 8">
    <name type="scientific">Cyphellophora attinorum</name>
    <dbReference type="NCBI Taxonomy" id="1664694"/>
    <lineage>
        <taxon>Eukaryota</taxon>
        <taxon>Fungi</taxon>
        <taxon>Dikarya</taxon>
        <taxon>Ascomycota</taxon>
        <taxon>Pezizomycotina</taxon>
        <taxon>Eurotiomycetes</taxon>
        <taxon>Chaetothyriomycetidae</taxon>
        <taxon>Chaetothyriales</taxon>
        <taxon>Cyphellophoraceae</taxon>
        <taxon>Cyphellophora</taxon>
    </lineage>
</organism>
<keyword evidence="3 5" id="KW-1133">Transmembrane helix</keyword>
<dbReference type="PANTHER" id="PTHR43341">
    <property type="entry name" value="AMINO ACID PERMEASE"/>
    <property type="match status" value="1"/>
</dbReference>
<evidence type="ECO:0000256" key="2">
    <source>
        <dbReference type="ARBA" id="ARBA00022692"/>
    </source>
</evidence>
<dbReference type="InterPro" id="IPR004841">
    <property type="entry name" value="AA-permease/SLC12A_dom"/>
</dbReference>
<feature type="transmembrane region" description="Helical" evidence="5">
    <location>
        <begin position="403"/>
        <end position="429"/>
    </location>
</feature>
<gene>
    <name evidence="7" type="ORF">AB675_4649</name>
</gene>
<feature type="transmembrane region" description="Helical" evidence="5">
    <location>
        <begin position="450"/>
        <end position="471"/>
    </location>
</feature>
<evidence type="ECO:0000256" key="5">
    <source>
        <dbReference type="SAM" id="Phobius"/>
    </source>
</evidence>